<evidence type="ECO:0000313" key="1">
    <source>
        <dbReference type="EMBL" id="RXT37822.1"/>
    </source>
</evidence>
<dbReference type="Proteomes" id="UP000290819">
    <property type="component" value="Unassembled WGS sequence"/>
</dbReference>
<reference evidence="1 2" key="1">
    <citation type="submission" date="2017-03" db="EMBL/GenBank/DDBJ databases">
        <authorList>
            <person name="Safronova V.I."/>
            <person name="Sazanova A.L."/>
            <person name="Chirak E.R."/>
        </authorList>
    </citation>
    <scope>NUCLEOTIDE SEQUENCE [LARGE SCALE GENOMIC DNA]</scope>
    <source>
        <strain evidence="1 2">Opo-243</strain>
    </source>
</reference>
<comment type="caution">
    <text evidence="1">The sequence shown here is derived from an EMBL/GenBank/DDBJ whole genome shotgun (WGS) entry which is preliminary data.</text>
</comment>
<dbReference type="OrthoDB" id="8254487at2"/>
<accession>A0A4Q1UNN9</accession>
<gene>
    <name evidence="1" type="ORF">B5V03_31735</name>
</gene>
<protein>
    <submittedName>
        <fullName evidence="1">Uncharacterized protein</fullName>
    </submittedName>
</protein>
<proteinExistence type="predicted"/>
<evidence type="ECO:0000313" key="2">
    <source>
        <dbReference type="Proteomes" id="UP000290819"/>
    </source>
</evidence>
<dbReference type="EMBL" id="MZXW01000047">
    <property type="protein sequence ID" value="RXT37822.1"/>
    <property type="molecule type" value="Genomic_DNA"/>
</dbReference>
<sequence length="63" mass="7282">MDETVRFVPKSERERARLIRGARAIYDSIFPAIDLFNEHRDRAPINYTVSDADVHRSNGILLP</sequence>
<keyword evidence="2" id="KW-1185">Reference proteome</keyword>
<name>A0A4Q1UNN9_9BRAD</name>
<dbReference type="AlphaFoldDB" id="A0A4Q1UNN9"/>
<dbReference type="RefSeq" id="WP_129274393.1">
    <property type="nucleotide sequence ID" value="NZ_MZXW01000047.1"/>
</dbReference>
<organism evidence="1 2">
    <name type="scientific">Bradyrhizobium betae</name>
    <dbReference type="NCBI Taxonomy" id="244734"/>
    <lineage>
        <taxon>Bacteria</taxon>
        <taxon>Pseudomonadati</taxon>
        <taxon>Pseudomonadota</taxon>
        <taxon>Alphaproteobacteria</taxon>
        <taxon>Hyphomicrobiales</taxon>
        <taxon>Nitrobacteraceae</taxon>
        <taxon>Bradyrhizobium</taxon>
    </lineage>
</organism>